<proteinExistence type="predicted"/>
<dbReference type="Proteomes" id="UP000887540">
    <property type="component" value="Unplaced"/>
</dbReference>
<feature type="domain" description="EF-hand" evidence="2">
    <location>
        <begin position="63"/>
        <end position="91"/>
    </location>
</feature>
<protein>
    <submittedName>
        <fullName evidence="4">EF-hand domain-containing protein</fullName>
    </submittedName>
</protein>
<keyword evidence="1" id="KW-0732">Signal</keyword>
<dbReference type="GO" id="GO:0005509">
    <property type="term" value="F:calcium ion binding"/>
    <property type="evidence" value="ECO:0007669"/>
    <property type="project" value="InterPro"/>
</dbReference>
<evidence type="ECO:0000259" key="2">
    <source>
        <dbReference type="PROSITE" id="PS50222"/>
    </source>
</evidence>
<dbReference type="AlphaFoldDB" id="A0A914D4Y7"/>
<feature type="chain" id="PRO_5037870364" evidence="1">
    <location>
        <begin position="19"/>
        <end position="158"/>
    </location>
</feature>
<feature type="signal peptide" evidence="1">
    <location>
        <begin position="1"/>
        <end position="18"/>
    </location>
</feature>
<evidence type="ECO:0000313" key="4">
    <source>
        <dbReference type="WBParaSite" id="ACRNAN_scaffold18521.g26366.t1"/>
    </source>
</evidence>
<keyword evidence="3" id="KW-1185">Reference proteome</keyword>
<organism evidence="3 4">
    <name type="scientific">Acrobeloides nanus</name>
    <dbReference type="NCBI Taxonomy" id="290746"/>
    <lineage>
        <taxon>Eukaryota</taxon>
        <taxon>Metazoa</taxon>
        <taxon>Ecdysozoa</taxon>
        <taxon>Nematoda</taxon>
        <taxon>Chromadorea</taxon>
        <taxon>Rhabditida</taxon>
        <taxon>Tylenchina</taxon>
        <taxon>Cephalobomorpha</taxon>
        <taxon>Cephaloboidea</taxon>
        <taxon>Cephalobidae</taxon>
        <taxon>Acrobeloides</taxon>
    </lineage>
</organism>
<name>A0A914D4Y7_9BILA</name>
<accession>A0A914D4Y7</accession>
<reference evidence="4" key="1">
    <citation type="submission" date="2022-11" db="UniProtKB">
        <authorList>
            <consortium name="WormBaseParasite"/>
        </authorList>
    </citation>
    <scope>IDENTIFICATION</scope>
</reference>
<evidence type="ECO:0000313" key="3">
    <source>
        <dbReference type="Proteomes" id="UP000887540"/>
    </source>
</evidence>
<dbReference type="WBParaSite" id="ACRNAN_scaffold18521.g26366.t1">
    <property type="protein sequence ID" value="ACRNAN_scaffold18521.g26366.t1"/>
    <property type="gene ID" value="ACRNAN_scaffold18521.g26366"/>
</dbReference>
<evidence type="ECO:0000256" key="1">
    <source>
        <dbReference type="SAM" id="SignalP"/>
    </source>
</evidence>
<sequence length="158" mass="17976">MNWLLCSLWVVLVVYANADDSINNENQVLEPIDPESGLVVCPLWMLHYIPKNQTEKKIVFDVKVFQEMDKNNDGTLTVEEANSYVEKNDVLRRGTPVQLPFKHYGKFPKCFGVRKCSFIEPVEIIMPGRVKRGGWFKKILNKIEDAIVPIAVGAALGR</sequence>
<dbReference type="PROSITE" id="PS50222">
    <property type="entry name" value="EF_HAND_2"/>
    <property type="match status" value="1"/>
</dbReference>
<dbReference type="InterPro" id="IPR002048">
    <property type="entry name" value="EF_hand_dom"/>
</dbReference>
<dbReference type="Gene3D" id="1.10.238.10">
    <property type="entry name" value="EF-hand"/>
    <property type="match status" value="1"/>
</dbReference>